<evidence type="ECO:0000256" key="8">
    <source>
        <dbReference type="ARBA" id="ARBA00023136"/>
    </source>
</evidence>
<dbReference type="STRING" id="1348635.GCA_000740015_03110"/>
<feature type="domain" description="p-hydroxybenzoic acid efflux pump subunit AaeA-like beta-barrel" evidence="11">
    <location>
        <begin position="282"/>
        <end position="374"/>
    </location>
</feature>
<keyword evidence="8" id="KW-0472">Membrane</keyword>
<comment type="subcellular location">
    <subcellularLocation>
        <location evidence="1">Cell inner membrane</location>
        <topology evidence="1">Single-pass membrane protein</topology>
        <orientation evidence="1">Periplasmic side</orientation>
    </subcellularLocation>
</comment>
<dbReference type="SUPFAM" id="SSF111369">
    <property type="entry name" value="HlyD-like secretion proteins"/>
    <property type="match status" value="3"/>
</dbReference>
<evidence type="ECO:0000256" key="7">
    <source>
        <dbReference type="ARBA" id="ARBA00022989"/>
    </source>
</evidence>
<dbReference type="PANTHER" id="PTHR30386:SF19">
    <property type="entry name" value="MULTIDRUG EXPORT PROTEIN EMRA-RELATED"/>
    <property type="match status" value="1"/>
</dbReference>
<keyword evidence="3" id="KW-0813">Transport</keyword>
<proteinExistence type="inferred from homology"/>
<dbReference type="FunFam" id="2.40.30.170:FF:000003">
    <property type="entry name" value="Multidrug resistance protein A"/>
    <property type="match status" value="1"/>
</dbReference>
<dbReference type="InterPro" id="IPR058624">
    <property type="entry name" value="MdtA-like_HH"/>
</dbReference>
<dbReference type="Proteomes" id="UP000248729">
    <property type="component" value="Unassembled WGS sequence"/>
</dbReference>
<keyword evidence="7" id="KW-1133">Transmembrane helix</keyword>
<comment type="similarity">
    <text evidence="2">Belongs to the membrane fusion protein (MFP) (TC 8.A.1) family.</text>
</comment>
<evidence type="ECO:0000256" key="4">
    <source>
        <dbReference type="ARBA" id="ARBA00022475"/>
    </source>
</evidence>
<reference evidence="12 13" key="1">
    <citation type="submission" date="2018-06" db="EMBL/GenBank/DDBJ databases">
        <title>Freshwater and sediment microbial communities from various areas in North America, analyzing microbe dynamics in response to fracking.</title>
        <authorList>
            <person name="Lamendella R."/>
        </authorList>
    </citation>
    <scope>NUCLEOTIDE SEQUENCE [LARGE SCALE GENOMIC DNA]</scope>
    <source>
        <strain evidence="12 13">99A</strain>
    </source>
</reference>
<evidence type="ECO:0000259" key="11">
    <source>
        <dbReference type="Pfam" id="PF25963"/>
    </source>
</evidence>
<feature type="domain" description="Multidrug resistance protein MdtA-like barrel-sandwich hybrid" evidence="10">
    <location>
        <begin position="62"/>
        <end position="277"/>
    </location>
</feature>
<keyword evidence="6" id="KW-0812">Transmembrane</keyword>
<sequence>MSSNPSQNDAAEFDASGANKSRKKGFLALAAAIIVAGGSYGSYWYLVGSRYISTDNAYTAAEIAEVTPAVGGIIASVNVVDTQYVNKGDVLVQIEDTDAQIAVDQAQANLALAERRVRSYLANDEGLTAQVEAQKSNETRAKAQLNAAKADFDRAKIDLARREDLVRSGSVSGEELTNAKTAFEQSQANLNAAKAALAQAQANRLSTIGAQKANAAMTDNTTVENNPEVLAAKARLQQAKINLERTIIRAPISGVVAKRQVQVGRQVQMGTPLMTVVPVQNIYVDANFKEVELRDVKIGLPVSITADLYGDEVIYHGVVAGVSGGTGSAFSMIPAQNATGNWIKVVQRLPVRIELDPEDLQAHPLQVGLSMQVEIDTKADVNKQTIAQYRASKQSEQG</sequence>
<evidence type="ECO:0000256" key="3">
    <source>
        <dbReference type="ARBA" id="ARBA00022448"/>
    </source>
</evidence>
<evidence type="ECO:0000313" key="13">
    <source>
        <dbReference type="Proteomes" id="UP000248729"/>
    </source>
</evidence>
<evidence type="ECO:0000256" key="6">
    <source>
        <dbReference type="ARBA" id="ARBA00022692"/>
    </source>
</evidence>
<dbReference type="Pfam" id="PF25917">
    <property type="entry name" value="BSH_RND"/>
    <property type="match status" value="1"/>
</dbReference>
<dbReference type="AlphaFoldDB" id="A0A2J8GIM4"/>
<dbReference type="RefSeq" id="WP_102942658.1">
    <property type="nucleotide sequence ID" value="NZ_QLTR01000020.1"/>
</dbReference>
<dbReference type="InterPro" id="IPR058625">
    <property type="entry name" value="MdtA-like_BSH"/>
</dbReference>
<evidence type="ECO:0000256" key="1">
    <source>
        <dbReference type="ARBA" id="ARBA00004383"/>
    </source>
</evidence>
<dbReference type="Gene3D" id="1.10.287.470">
    <property type="entry name" value="Helix hairpin bin"/>
    <property type="match status" value="2"/>
</dbReference>
<accession>A0A2J8GIM4</accession>
<gene>
    <name evidence="12" type="ORF">DET48_12052</name>
</gene>
<dbReference type="Pfam" id="PF25876">
    <property type="entry name" value="HH_MFP_RND"/>
    <property type="match status" value="1"/>
</dbReference>
<keyword evidence="4" id="KW-1003">Cell membrane</keyword>
<dbReference type="Pfam" id="PF25963">
    <property type="entry name" value="Beta-barrel_AAEA"/>
    <property type="match status" value="1"/>
</dbReference>
<protein>
    <submittedName>
        <fullName evidence="12">Membrane fusion protein (Multidrug efflux system)</fullName>
    </submittedName>
</protein>
<dbReference type="GO" id="GO:0005886">
    <property type="term" value="C:plasma membrane"/>
    <property type="evidence" value="ECO:0007669"/>
    <property type="project" value="UniProtKB-SubCell"/>
</dbReference>
<evidence type="ECO:0000256" key="5">
    <source>
        <dbReference type="ARBA" id="ARBA00022519"/>
    </source>
</evidence>
<evidence type="ECO:0000259" key="10">
    <source>
        <dbReference type="Pfam" id="PF25917"/>
    </source>
</evidence>
<dbReference type="Gene3D" id="2.40.50.100">
    <property type="match status" value="1"/>
</dbReference>
<dbReference type="Gene3D" id="2.40.30.170">
    <property type="match status" value="1"/>
</dbReference>
<dbReference type="InterPro" id="IPR058634">
    <property type="entry name" value="AaeA-lik-b-barrel"/>
</dbReference>
<evidence type="ECO:0000256" key="2">
    <source>
        <dbReference type="ARBA" id="ARBA00009477"/>
    </source>
</evidence>
<dbReference type="EMBL" id="QLTR01000020">
    <property type="protein sequence ID" value="RAS60944.1"/>
    <property type="molecule type" value="Genomic_DNA"/>
</dbReference>
<dbReference type="PANTHER" id="PTHR30386">
    <property type="entry name" value="MEMBRANE FUSION SUBUNIT OF EMRAB-TOLC MULTIDRUG EFFLUX PUMP"/>
    <property type="match status" value="1"/>
</dbReference>
<name>A0A2J8GIM4_VIBDI</name>
<comment type="caution">
    <text evidence="12">The sequence shown here is derived from an EMBL/GenBank/DDBJ whole genome shotgun (WGS) entry which is preliminary data.</text>
</comment>
<evidence type="ECO:0000259" key="9">
    <source>
        <dbReference type="Pfam" id="PF25876"/>
    </source>
</evidence>
<organism evidence="12 13">
    <name type="scientific">Vibrio diazotrophicus</name>
    <dbReference type="NCBI Taxonomy" id="685"/>
    <lineage>
        <taxon>Bacteria</taxon>
        <taxon>Pseudomonadati</taxon>
        <taxon>Pseudomonadota</taxon>
        <taxon>Gammaproteobacteria</taxon>
        <taxon>Vibrionales</taxon>
        <taxon>Vibrionaceae</taxon>
        <taxon>Vibrio</taxon>
    </lineage>
</organism>
<keyword evidence="5" id="KW-0997">Cell inner membrane</keyword>
<dbReference type="GO" id="GO:0015721">
    <property type="term" value="P:bile acid and bile salt transport"/>
    <property type="evidence" value="ECO:0007669"/>
    <property type="project" value="UniProtKB-ARBA"/>
</dbReference>
<dbReference type="InterPro" id="IPR050739">
    <property type="entry name" value="MFP"/>
</dbReference>
<evidence type="ECO:0000313" key="12">
    <source>
        <dbReference type="EMBL" id="RAS60944.1"/>
    </source>
</evidence>
<feature type="domain" description="Multidrug resistance protein MdtA-like alpha-helical hairpin" evidence="9">
    <location>
        <begin position="138"/>
        <end position="203"/>
    </location>
</feature>
<dbReference type="GO" id="GO:1990961">
    <property type="term" value="P:xenobiotic detoxification by transmembrane export across the plasma membrane"/>
    <property type="evidence" value="ECO:0007669"/>
    <property type="project" value="UniProtKB-ARBA"/>
</dbReference>
<dbReference type="GO" id="GO:0046677">
    <property type="term" value="P:response to antibiotic"/>
    <property type="evidence" value="ECO:0007669"/>
    <property type="project" value="UniProtKB-ARBA"/>
</dbReference>